<keyword evidence="5" id="KW-1185">Reference proteome</keyword>
<dbReference type="InterPro" id="IPR001451">
    <property type="entry name" value="Hexapep"/>
</dbReference>
<dbReference type="CDD" id="cd04647">
    <property type="entry name" value="LbH_MAT_like"/>
    <property type="match status" value="1"/>
</dbReference>
<evidence type="ECO:0000313" key="4">
    <source>
        <dbReference type="EMBL" id="MBN4068398.1"/>
    </source>
</evidence>
<dbReference type="EMBL" id="JAFITO010000013">
    <property type="protein sequence ID" value="MBN4068398.1"/>
    <property type="molecule type" value="Genomic_DNA"/>
</dbReference>
<keyword evidence="2" id="KW-0677">Repeat</keyword>
<evidence type="ECO:0000256" key="3">
    <source>
        <dbReference type="ARBA" id="ARBA00023315"/>
    </source>
</evidence>
<keyword evidence="1" id="KW-0808">Transferase</keyword>
<accession>A0ABS3ATG6</accession>
<evidence type="ECO:0000256" key="1">
    <source>
        <dbReference type="ARBA" id="ARBA00022679"/>
    </source>
</evidence>
<dbReference type="InterPro" id="IPR051159">
    <property type="entry name" value="Hexapeptide_acetyltransf"/>
</dbReference>
<dbReference type="InterPro" id="IPR018357">
    <property type="entry name" value="Hexapep_transf_CS"/>
</dbReference>
<gene>
    <name evidence="4" type="ORF">JYU06_02590</name>
</gene>
<dbReference type="PANTHER" id="PTHR23416">
    <property type="entry name" value="SIALIC ACID SYNTHASE-RELATED"/>
    <property type="match status" value="1"/>
</dbReference>
<protein>
    <submittedName>
        <fullName evidence="4">Acyltransferase</fullName>
    </submittedName>
</protein>
<dbReference type="Gene3D" id="2.160.10.10">
    <property type="entry name" value="Hexapeptide repeat proteins"/>
    <property type="match status" value="1"/>
</dbReference>
<dbReference type="PANTHER" id="PTHR23416:SF78">
    <property type="entry name" value="LIPOPOLYSACCHARIDE BIOSYNTHESIS O-ACETYL TRANSFERASE WBBJ-RELATED"/>
    <property type="match status" value="1"/>
</dbReference>
<dbReference type="SUPFAM" id="SSF51161">
    <property type="entry name" value="Trimeric LpxA-like enzymes"/>
    <property type="match status" value="1"/>
</dbReference>
<keyword evidence="3 4" id="KW-0012">Acyltransferase</keyword>
<dbReference type="InterPro" id="IPR011004">
    <property type="entry name" value="Trimer_LpxA-like_sf"/>
</dbReference>
<name>A0ABS3ATG6_9BACT</name>
<dbReference type="Pfam" id="PF00132">
    <property type="entry name" value="Hexapep"/>
    <property type="match status" value="1"/>
</dbReference>
<dbReference type="GO" id="GO:0016746">
    <property type="term" value="F:acyltransferase activity"/>
    <property type="evidence" value="ECO:0007669"/>
    <property type="project" value="UniProtKB-KW"/>
</dbReference>
<dbReference type="PROSITE" id="PS00101">
    <property type="entry name" value="HEXAPEP_TRANSFERASES"/>
    <property type="match status" value="1"/>
</dbReference>
<evidence type="ECO:0000313" key="5">
    <source>
        <dbReference type="Proteomes" id="UP000717534"/>
    </source>
</evidence>
<sequence>MWWFTKGTGGGGITLKDGVHINRDTIIQTGNGGSVVISKQTHIQSRCQFSAYVSTIHIGERVQIAPNCSFYPYNHGIAPNIPMGKQPLQTKGGIFVDDGAWLGVGVIVLDGVRIGKGAVIGAGSVVTHDIPDNAIATGVPAVVKMFR</sequence>
<dbReference type="Proteomes" id="UP000717534">
    <property type="component" value="Unassembled WGS sequence"/>
</dbReference>
<organism evidence="4 5">
    <name type="scientific">Desulfotalea psychrophila</name>
    <dbReference type="NCBI Taxonomy" id="84980"/>
    <lineage>
        <taxon>Bacteria</taxon>
        <taxon>Pseudomonadati</taxon>
        <taxon>Thermodesulfobacteriota</taxon>
        <taxon>Desulfobulbia</taxon>
        <taxon>Desulfobulbales</taxon>
        <taxon>Desulfocapsaceae</taxon>
        <taxon>Desulfotalea</taxon>
    </lineage>
</organism>
<comment type="caution">
    <text evidence="4">The sequence shown here is derived from an EMBL/GenBank/DDBJ whole genome shotgun (WGS) entry which is preliminary data.</text>
</comment>
<evidence type="ECO:0000256" key="2">
    <source>
        <dbReference type="ARBA" id="ARBA00022737"/>
    </source>
</evidence>
<proteinExistence type="predicted"/>
<reference evidence="4 5" key="1">
    <citation type="submission" date="2021-02" db="EMBL/GenBank/DDBJ databases">
        <title>Activity-based single-cell genomes from oceanic crustal fluid captures similar information to metagenomic and metatranscriptomic surveys with orders of magnitude less sampling.</title>
        <authorList>
            <person name="D'Angelo T.S."/>
            <person name="Orcutt B.N."/>
        </authorList>
    </citation>
    <scope>NUCLEOTIDE SEQUENCE [LARGE SCALE GENOMIC DNA]</scope>
    <source>
        <strain evidence="4">AH-315-G02</strain>
    </source>
</reference>